<dbReference type="EMBL" id="JAHBAY010000005">
    <property type="protein sequence ID" value="MBT0770308.1"/>
    <property type="molecule type" value="Genomic_DNA"/>
</dbReference>
<evidence type="ECO:0000313" key="2">
    <source>
        <dbReference type="Proteomes" id="UP001197247"/>
    </source>
</evidence>
<keyword evidence="2" id="KW-1185">Reference proteome</keyword>
<accession>A0ABS5TJR5</accession>
<reference evidence="1 2" key="1">
    <citation type="submission" date="2021-05" db="EMBL/GenBank/DDBJ databases">
        <title>Kineosporia and Streptomyces sp. nov. two new marine actinobacteria isolated from Coral.</title>
        <authorList>
            <person name="Buangrab K."/>
            <person name="Sutthacheep M."/>
            <person name="Yeemin T."/>
            <person name="Harunari E."/>
            <person name="Igarashi Y."/>
            <person name="Kanchanasin P."/>
            <person name="Tanasupawat S."/>
            <person name="Phongsopitanun W."/>
        </authorList>
    </citation>
    <scope>NUCLEOTIDE SEQUENCE [LARGE SCALE GENOMIC DNA]</scope>
    <source>
        <strain evidence="1 2">J2-2</strain>
    </source>
</reference>
<sequence>QDESVNAVVNGGGHYRLADFLDVDVRIFTEALINATPHSPDRENLLRTAVALHVGKLADQPNADFAWLQAHRRRFDRRGVQARIALAEIIQDREPVQAVALLRQASRYESGDAGARQRISDMLGKLQS</sequence>
<proteinExistence type="predicted"/>
<evidence type="ECO:0000313" key="1">
    <source>
        <dbReference type="EMBL" id="MBT0770308.1"/>
    </source>
</evidence>
<protein>
    <submittedName>
        <fullName evidence="1">Uncharacterized protein</fullName>
    </submittedName>
</protein>
<comment type="caution">
    <text evidence="1">The sequence shown here is derived from an EMBL/GenBank/DDBJ whole genome shotgun (WGS) entry which is preliminary data.</text>
</comment>
<dbReference type="Proteomes" id="UP001197247">
    <property type="component" value="Unassembled WGS sequence"/>
</dbReference>
<organism evidence="1 2">
    <name type="scientific">Kineosporia corallincola</name>
    <dbReference type="NCBI Taxonomy" id="2835133"/>
    <lineage>
        <taxon>Bacteria</taxon>
        <taxon>Bacillati</taxon>
        <taxon>Actinomycetota</taxon>
        <taxon>Actinomycetes</taxon>
        <taxon>Kineosporiales</taxon>
        <taxon>Kineosporiaceae</taxon>
        <taxon>Kineosporia</taxon>
    </lineage>
</organism>
<dbReference type="RefSeq" id="WP_214156595.1">
    <property type="nucleotide sequence ID" value="NZ_JAHBAY010000005.1"/>
</dbReference>
<gene>
    <name evidence="1" type="ORF">KIH74_15305</name>
</gene>
<name>A0ABS5TJR5_9ACTN</name>
<feature type="non-terminal residue" evidence="1">
    <location>
        <position position="1"/>
    </location>
</feature>